<accession>A0A0F9AUL2</accession>
<dbReference type="EMBL" id="LAZR01052804">
    <property type="protein sequence ID" value="KKK82144.1"/>
    <property type="molecule type" value="Genomic_DNA"/>
</dbReference>
<proteinExistence type="predicted"/>
<organism evidence="2">
    <name type="scientific">marine sediment metagenome</name>
    <dbReference type="NCBI Taxonomy" id="412755"/>
    <lineage>
        <taxon>unclassified sequences</taxon>
        <taxon>metagenomes</taxon>
        <taxon>ecological metagenomes</taxon>
    </lineage>
</organism>
<dbReference type="AlphaFoldDB" id="A0A0F9AUL2"/>
<evidence type="ECO:0000313" key="2">
    <source>
        <dbReference type="EMBL" id="KKK82144.1"/>
    </source>
</evidence>
<reference evidence="2" key="1">
    <citation type="journal article" date="2015" name="Nature">
        <title>Complex archaea that bridge the gap between prokaryotes and eukaryotes.</title>
        <authorList>
            <person name="Spang A."/>
            <person name="Saw J.H."/>
            <person name="Jorgensen S.L."/>
            <person name="Zaremba-Niedzwiedzka K."/>
            <person name="Martijn J."/>
            <person name="Lind A.E."/>
            <person name="van Eijk R."/>
            <person name="Schleper C."/>
            <person name="Guy L."/>
            <person name="Ettema T.J."/>
        </authorList>
    </citation>
    <scope>NUCLEOTIDE SEQUENCE</scope>
</reference>
<sequence length="141" mass="15646">MAKSTLEDIVALKALEKSSGGKGDNKEFQELVSAQIRQVLTKAKKEQERESLNEQRMLEESVQRQKQIDLARSLCPHKDERGASRLMGQTMVIGDGTIQRFLVCNLCTDEFHDPPIKSLKQKGAPPHLIPAPGRIGGQTVI</sequence>
<gene>
    <name evidence="2" type="ORF">LCGC14_2806330</name>
</gene>
<feature type="region of interest" description="Disordered" evidence="1">
    <location>
        <begin position="119"/>
        <end position="141"/>
    </location>
</feature>
<name>A0A0F9AUL2_9ZZZZ</name>
<comment type="caution">
    <text evidence="2">The sequence shown here is derived from an EMBL/GenBank/DDBJ whole genome shotgun (WGS) entry which is preliminary data.</text>
</comment>
<protein>
    <submittedName>
        <fullName evidence="2">Uncharacterized protein</fullName>
    </submittedName>
</protein>
<evidence type="ECO:0000256" key="1">
    <source>
        <dbReference type="SAM" id="MobiDB-lite"/>
    </source>
</evidence>